<dbReference type="Pfam" id="PF26636">
    <property type="entry name" value="DUF8209"/>
    <property type="match status" value="1"/>
</dbReference>
<dbReference type="InterPro" id="IPR058522">
    <property type="entry name" value="DUF8209"/>
</dbReference>
<dbReference type="InterPro" id="IPR058064">
    <property type="entry name" value="STM2901-like"/>
</dbReference>
<dbReference type="RefSeq" id="WP_310838946.1">
    <property type="nucleotide sequence ID" value="NZ_JAVLSM010000023.1"/>
</dbReference>
<reference evidence="1" key="1">
    <citation type="submission" date="2023-02" db="EMBL/GenBank/DDBJ databases">
        <title>Description of Herbaspirillum huttiense subsp. nephrolepsisexaltata and Herbaspirillum huttiense subsp. lycopersicon.</title>
        <authorList>
            <person name="Poudel M."/>
            <person name="Sharma A."/>
            <person name="Goss E."/>
            <person name="Tapia J.H."/>
            <person name="Harmon C.M."/>
            <person name="Jones J.B."/>
        </authorList>
    </citation>
    <scope>NUCLEOTIDE SEQUENCE</scope>
    <source>
        <strain evidence="1">NC40101</strain>
    </source>
</reference>
<protein>
    <submittedName>
        <fullName evidence="1">Uncharacterized protein</fullName>
    </submittedName>
</protein>
<accession>A0AAE4GGI2</accession>
<dbReference type="NCBIfam" id="NF045926">
    <property type="entry name" value="STM2901_fam"/>
    <property type="match status" value="1"/>
</dbReference>
<sequence length="143" mass="15606">MDNTYSFGLHTHLSPNELLFYVFIDETCKEFGVDNVSAAAAALTGRNRIPTRTKPSGATKQASVASLMGRRSLNGDLKRKILPTLNNQSIKALNTLMTKNIGKCVGRALPLVGYAVSAHNVASIKSRSVANYNRRVRTEDKVL</sequence>
<name>A0AAE4GGI2_9BURK</name>
<comment type="caution">
    <text evidence="1">The sequence shown here is derived from an EMBL/GenBank/DDBJ whole genome shotgun (WGS) entry which is preliminary data.</text>
</comment>
<evidence type="ECO:0000313" key="1">
    <source>
        <dbReference type="EMBL" id="MDT0340524.1"/>
    </source>
</evidence>
<dbReference type="EMBL" id="JAVRAA010000023">
    <property type="protein sequence ID" value="MDT0340524.1"/>
    <property type="molecule type" value="Genomic_DNA"/>
</dbReference>
<organism evidence="1">
    <name type="scientific">Herbaspirillum huttiense subsp. nephrolepidis</name>
    <dbReference type="NCBI Taxonomy" id="3075126"/>
    <lineage>
        <taxon>Bacteria</taxon>
        <taxon>Pseudomonadati</taxon>
        <taxon>Pseudomonadota</taxon>
        <taxon>Betaproteobacteria</taxon>
        <taxon>Burkholderiales</taxon>
        <taxon>Oxalobacteraceae</taxon>
        <taxon>Herbaspirillum</taxon>
    </lineage>
</organism>
<dbReference type="AlphaFoldDB" id="A0AAE4GGI2"/>
<gene>
    <name evidence="1" type="ORF">RJN63_27085</name>
</gene>
<proteinExistence type="predicted"/>